<dbReference type="RefSeq" id="WP_105014428.1">
    <property type="nucleotide sequence ID" value="NZ_MSCN01000001.1"/>
</dbReference>
<keyword evidence="1" id="KW-0597">Phosphoprotein</keyword>
<feature type="domain" description="HPt" evidence="2">
    <location>
        <begin position="16"/>
        <end position="107"/>
    </location>
</feature>
<keyword evidence="3" id="KW-0418">Kinase</keyword>
<dbReference type="InterPro" id="IPR008207">
    <property type="entry name" value="Sig_transdc_His_kin_Hpt_dom"/>
</dbReference>
<dbReference type="SUPFAM" id="SSF47226">
    <property type="entry name" value="Histidine-containing phosphotransfer domain, HPT domain"/>
    <property type="match status" value="1"/>
</dbReference>
<keyword evidence="4" id="KW-1185">Reference proteome</keyword>
<reference evidence="3 4" key="1">
    <citation type="submission" date="2016-12" db="EMBL/GenBank/DDBJ databases">
        <title>Trade-off between light-utilization and light-protection in marine flavobacteria.</title>
        <authorList>
            <person name="Kumagai Y."/>
            <person name="Yoshizawa S."/>
            <person name="Kogure K."/>
            <person name="Iwasaki W."/>
        </authorList>
    </citation>
    <scope>NUCLEOTIDE SEQUENCE [LARGE SCALE GENOMIC DNA]</scope>
    <source>
        <strain evidence="3 4">NBRC 108759</strain>
    </source>
</reference>
<dbReference type="PROSITE" id="PS50894">
    <property type="entry name" value="HPT"/>
    <property type="match status" value="1"/>
</dbReference>
<dbReference type="AlphaFoldDB" id="A0A2S7WJR0"/>
<evidence type="ECO:0000259" key="2">
    <source>
        <dbReference type="PROSITE" id="PS50894"/>
    </source>
</evidence>
<keyword evidence="3" id="KW-0808">Transferase</keyword>
<dbReference type="Gene3D" id="1.20.120.160">
    <property type="entry name" value="HPT domain"/>
    <property type="match status" value="1"/>
</dbReference>
<gene>
    <name evidence="3" type="ORF">BTO18_00995</name>
</gene>
<dbReference type="InterPro" id="IPR036641">
    <property type="entry name" value="HPT_dom_sf"/>
</dbReference>
<proteinExistence type="predicted"/>
<protein>
    <submittedName>
        <fullName evidence="3">Histidine kinase</fullName>
    </submittedName>
</protein>
<name>A0A2S7WJR0_9FLAO</name>
<evidence type="ECO:0000313" key="4">
    <source>
        <dbReference type="Proteomes" id="UP000238882"/>
    </source>
</evidence>
<sequence>MEQPNLLYIEQLARGEQDVRKALIDVIKSEFPEEKEIYYKSLQKKDFEEIKGNVHRIKHKFSILGLEKSYNLANEYEKNLVDGYLDANQVKDFEAILAVISKYIKTI</sequence>
<dbReference type="EMBL" id="MSCN01000001">
    <property type="protein sequence ID" value="PQJ77847.1"/>
    <property type="molecule type" value="Genomic_DNA"/>
</dbReference>
<dbReference type="GO" id="GO:0000160">
    <property type="term" value="P:phosphorelay signal transduction system"/>
    <property type="evidence" value="ECO:0007669"/>
    <property type="project" value="InterPro"/>
</dbReference>
<evidence type="ECO:0000256" key="1">
    <source>
        <dbReference type="PROSITE-ProRule" id="PRU00110"/>
    </source>
</evidence>
<organism evidence="3 4">
    <name type="scientific">Polaribacter porphyrae</name>
    <dbReference type="NCBI Taxonomy" id="1137780"/>
    <lineage>
        <taxon>Bacteria</taxon>
        <taxon>Pseudomonadati</taxon>
        <taxon>Bacteroidota</taxon>
        <taxon>Flavobacteriia</taxon>
        <taxon>Flavobacteriales</taxon>
        <taxon>Flavobacteriaceae</taxon>
    </lineage>
</organism>
<comment type="caution">
    <text evidence="3">The sequence shown here is derived from an EMBL/GenBank/DDBJ whole genome shotgun (WGS) entry which is preliminary data.</text>
</comment>
<dbReference type="OrthoDB" id="1441381at2"/>
<accession>A0A2S7WJR0</accession>
<evidence type="ECO:0000313" key="3">
    <source>
        <dbReference type="EMBL" id="PQJ77847.1"/>
    </source>
</evidence>
<dbReference type="GO" id="GO:0004672">
    <property type="term" value="F:protein kinase activity"/>
    <property type="evidence" value="ECO:0007669"/>
    <property type="project" value="UniProtKB-ARBA"/>
</dbReference>
<dbReference type="Proteomes" id="UP000238882">
    <property type="component" value="Unassembled WGS sequence"/>
</dbReference>
<feature type="modified residue" description="Phosphohistidine" evidence="1">
    <location>
        <position position="55"/>
    </location>
</feature>